<dbReference type="EC" id="5.2.1.8" evidence="4"/>
<dbReference type="PIRSF" id="PIRSF001467">
    <property type="entry name" value="Peptidylpro_ismrse"/>
    <property type="match status" value="1"/>
</dbReference>
<evidence type="ECO:0000256" key="2">
    <source>
        <dbReference type="ARBA" id="ARBA00023110"/>
    </source>
</evidence>
<evidence type="ECO:0000313" key="7">
    <source>
        <dbReference type="Proteomes" id="UP001266305"/>
    </source>
</evidence>
<sequence length="149" mass="15814">RFADATTGSPILSATVRPTVFSDMVIDGEPSAPFSFELFADKFPKTAENVHALSTGETGFGYQGSCFHRIIPGCMRQGGDFTCHNGTGGKSIHGEKFDDENSILKHTGPGILSTGNAGPNTKGSQFFICTARTEWLDGKHVASGKVKEA</sequence>
<evidence type="ECO:0000259" key="5">
    <source>
        <dbReference type="PROSITE" id="PS50072"/>
    </source>
</evidence>
<accession>A0ABQ9VAF4</accession>
<comment type="catalytic activity">
    <reaction evidence="1 4">
        <text>[protein]-peptidylproline (omega=180) = [protein]-peptidylproline (omega=0)</text>
        <dbReference type="Rhea" id="RHEA:16237"/>
        <dbReference type="Rhea" id="RHEA-COMP:10747"/>
        <dbReference type="Rhea" id="RHEA-COMP:10748"/>
        <dbReference type="ChEBI" id="CHEBI:83833"/>
        <dbReference type="ChEBI" id="CHEBI:83834"/>
        <dbReference type="EC" id="5.2.1.8"/>
    </reaction>
</comment>
<dbReference type="Gene3D" id="2.40.100.10">
    <property type="entry name" value="Cyclophilin-like"/>
    <property type="match status" value="1"/>
</dbReference>
<evidence type="ECO:0000256" key="4">
    <source>
        <dbReference type="RuleBase" id="RU363019"/>
    </source>
</evidence>
<keyword evidence="3 4" id="KW-0413">Isomerase</keyword>
<feature type="domain" description="PPIase cyclophilin-type" evidence="5">
    <location>
        <begin position="21"/>
        <end position="149"/>
    </location>
</feature>
<evidence type="ECO:0000256" key="1">
    <source>
        <dbReference type="ARBA" id="ARBA00000971"/>
    </source>
</evidence>
<evidence type="ECO:0000256" key="3">
    <source>
        <dbReference type="ARBA" id="ARBA00023235"/>
    </source>
</evidence>
<gene>
    <name evidence="6" type="ORF">P7K49_015645</name>
</gene>
<keyword evidence="2 4" id="KW-0697">Rotamase</keyword>
<protein>
    <recommendedName>
        <fullName evidence="4">Peptidyl-prolyl cis-trans isomerase</fullName>
        <shortName evidence="4">PPIase</shortName>
        <ecNumber evidence="4">5.2.1.8</ecNumber>
    </recommendedName>
</protein>
<dbReference type="InterPro" id="IPR029000">
    <property type="entry name" value="Cyclophilin-like_dom_sf"/>
</dbReference>
<feature type="non-terminal residue" evidence="6">
    <location>
        <position position="1"/>
    </location>
</feature>
<dbReference type="PROSITE" id="PS50072">
    <property type="entry name" value="CSA_PPIASE_2"/>
    <property type="match status" value="1"/>
</dbReference>
<dbReference type="InterPro" id="IPR024936">
    <property type="entry name" value="Cyclophilin-type_PPIase"/>
</dbReference>
<proteinExistence type="inferred from homology"/>
<comment type="similarity">
    <text evidence="4">Belongs to the cyclophilin-type PPIase family.</text>
</comment>
<comment type="caution">
    <text evidence="6">The sequence shown here is derived from an EMBL/GenBank/DDBJ whole genome shotgun (WGS) entry which is preliminary data.</text>
</comment>
<dbReference type="Proteomes" id="UP001266305">
    <property type="component" value="Unassembled WGS sequence"/>
</dbReference>
<dbReference type="EMBL" id="JASSZA010000007">
    <property type="protein sequence ID" value="KAK2106131.1"/>
    <property type="molecule type" value="Genomic_DNA"/>
</dbReference>
<evidence type="ECO:0000313" key="6">
    <source>
        <dbReference type="EMBL" id="KAK2106131.1"/>
    </source>
</evidence>
<dbReference type="PANTHER" id="PTHR11071">
    <property type="entry name" value="PEPTIDYL-PROLYL CIS-TRANS ISOMERASE"/>
    <property type="match status" value="1"/>
</dbReference>
<comment type="function">
    <text evidence="4">PPIases accelerate the folding of proteins. It catalyzes the cis-trans isomerization of proline imidic peptide bonds in oligopeptides.</text>
</comment>
<dbReference type="InterPro" id="IPR002130">
    <property type="entry name" value="Cyclophilin-type_PPIase_dom"/>
</dbReference>
<dbReference type="PANTHER" id="PTHR11071:SF490">
    <property type="entry name" value="PEPTIDYL-PROLYL CIS-TRANS ISOMERASE A"/>
    <property type="match status" value="1"/>
</dbReference>
<name>A0ABQ9VAF4_SAGOE</name>
<dbReference type="Pfam" id="PF00160">
    <property type="entry name" value="Pro_isomerase"/>
    <property type="match status" value="1"/>
</dbReference>
<keyword evidence="7" id="KW-1185">Reference proteome</keyword>
<organism evidence="6 7">
    <name type="scientific">Saguinus oedipus</name>
    <name type="common">Cotton-top tamarin</name>
    <name type="synonym">Oedipomidas oedipus</name>
    <dbReference type="NCBI Taxonomy" id="9490"/>
    <lineage>
        <taxon>Eukaryota</taxon>
        <taxon>Metazoa</taxon>
        <taxon>Chordata</taxon>
        <taxon>Craniata</taxon>
        <taxon>Vertebrata</taxon>
        <taxon>Euteleostomi</taxon>
        <taxon>Mammalia</taxon>
        <taxon>Eutheria</taxon>
        <taxon>Euarchontoglires</taxon>
        <taxon>Primates</taxon>
        <taxon>Haplorrhini</taxon>
        <taxon>Platyrrhini</taxon>
        <taxon>Cebidae</taxon>
        <taxon>Callitrichinae</taxon>
        <taxon>Saguinus</taxon>
    </lineage>
</organism>
<dbReference type="SUPFAM" id="SSF50891">
    <property type="entry name" value="Cyclophilin-like"/>
    <property type="match status" value="1"/>
</dbReference>
<reference evidence="6 7" key="1">
    <citation type="submission" date="2023-05" db="EMBL/GenBank/DDBJ databases">
        <title>B98-5 Cell Line De Novo Hybrid Assembly: An Optical Mapping Approach.</title>
        <authorList>
            <person name="Kananen K."/>
            <person name="Auerbach J.A."/>
            <person name="Kautto E."/>
            <person name="Blachly J.S."/>
        </authorList>
    </citation>
    <scope>NUCLEOTIDE SEQUENCE [LARGE SCALE GENOMIC DNA]</scope>
    <source>
        <strain evidence="6">B95-8</strain>
        <tissue evidence="6">Cell line</tissue>
    </source>
</reference>
<dbReference type="PRINTS" id="PR00153">
    <property type="entry name" value="CSAPPISMRASE"/>
</dbReference>